<dbReference type="InterPro" id="IPR002553">
    <property type="entry name" value="Clathrin/coatomer_adapt-like_N"/>
</dbReference>
<keyword evidence="5 6" id="KW-0472">Membrane</keyword>
<dbReference type="PIRSF" id="PIRSF037097">
    <property type="entry name" value="AP4_complex_epsilon"/>
    <property type="match status" value="1"/>
</dbReference>
<evidence type="ECO:0000256" key="2">
    <source>
        <dbReference type="ARBA" id="ARBA00006613"/>
    </source>
</evidence>
<protein>
    <recommendedName>
        <fullName evidence="6">AP-4 complex subunit epsilon</fullName>
    </recommendedName>
</protein>
<dbReference type="GO" id="GO:0016192">
    <property type="term" value="P:vesicle-mediated transport"/>
    <property type="evidence" value="ECO:0007669"/>
    <property type="project" value="UniProtKB-UniRule"/>
</dbReference>
<feature type="domain" description="AP-4 complex subunit epsilon-1 C-terminal" evidence="8">
    <location>
        <begin position="1026"/>
        <end position="1129"/>
    </location>
</feature>
<dbReference type="EMBL" id="JAACNH010000006">
    <property type="protein sequence ID" value="KAG8440489.1"/>
    <property type="molecule type" value="Genomic_DNA"/>
</dbReference>
<reference evidence="9" key="1">
    <citation type="thesis" date="2020" institute="ProQuest LLC" country="789 East Eisenhower Parkway, Ann Arbor, MI, USA">
        <title>Comparative Genomics and Chromosome Evolution.</title>
        <authorList>
            <person name="Mudd A.B."/>
        </authorList>
    </citation>
    <scope>NUCLEOTIDE SEQUENCE</scope>
    <source>
        <strain evidence="9">Female2</strain>
        <tissue evidence="9">Blood</tissue>
    </source>
</reference>
<dbReference type="Proteomes" id="UP000812440">
    <property type="component" value="Chromosome 3"/>
</dbReference>
<dbReference type="GO" id="GO:0012505">
    <property type="term" value="C:endomembrane system"/>
    <property type="evidence" value="ECO:0007669"/>
    <property type="project" value="UniProtKB-SubCell"/>
</dbReference>
<dbReference type="GO" id="GO:0006886">
    <property type="term" value="P:intracellular protein transport"/>
    <property type="evidence" value="ECO:0007669"/>
    <property type="project" value="UniProtKB-UniRule"/>
</dbReference>
<dbReference type="PANTHER" id="PTHR22780">
    <property type="entry name" value="ADAPTIN, ALPHA/GAMMA/EPSILON"/>
    <property type="match status" value="1"/>
</dbReference>
<comment type="function">
    <text evidence="6">Subunit of novel type of clathrin- or non-clathrin-associated protein coat involved in targeting proteins from the trans-Golgi network (TGN) to the endosomal-lysosomal system.</text>
</comment>
<evidence type="ECO:0000256" key="4">
    <source>
        <dbReference type="ARBA" id="ARBA00022927"/>
    </source>
</evidence>
<dbReference type="AlphaFoldDB" id="A0A8T2J5J5"/>
<accession>A0A8T2J5J5</accession>
<dbReference type="InterPro" id="IPR017109">
    <property type="entry name" value="AP4_complex_esu"/>
</dbReference>
<dbReference type="Gene3D" id="1.25.10.10">
    <property type="entry name" value="Leucine-rich Repeat Variant"/>
    <property type="match status" value="1"/>
</dbReference>
<evidence type="ECO:0000259" key="8">
    <source>
        <dbReference type="SMART" id="SM01356"/>
    </source>
</evidence>
<evidence type="ECO:0000313" key="10">
    <source>
        <dbReference type="Proteomes" id="UP000812440"/>
    </source>
</evidence>
<comment type="subcellular location">
    <subcellularLocation>
        <location evidence="1">Endomembrane system</location>
        <topology evidence="1">Peripheral membrane protein</topology>
    </subcellularLocation>
</comment>
<keyword evidence="3 6" id="KW-0813">Transport</keyword>
<dbReference type="GO" id="GO:0030124">
    <property type="term" value="C:AP-4 adaptor complex"/>
    <property type="evidence" value="ECO:0007669"/>
    <property type="project" value="UniProtKB-UniRule"/>
</dbReference>
<dbReference type="OrthoDB" id="29308at2759"/>
<dbReference type="InterPro" id="IPR050840">
    <property type="entry name" value="Adaptor_Complx_Large_Subunit"/>
</dbReference>
<comment type="similarity">
    <text evidence="2 6">Belongs to the adaptor complexes large subunit family.</text>
</comment>
<proteinExistence type="inferred from homology"/>
<dbReference type="SMART" id="SM01356">
    <property type="entry name" value="AP4E_app_platf"/>
    <property type="match status" value="1"/>
</dbReference>
<evidence type="ECO:0000256" key="5">
    <source>
        <dbReference type="ARBA" id="ARBA00023136"/>
    </source>
</evidence>
<dbReference type="SUPFAM" id="SSF48371">
    <property type="entry name" value="ARM repeat"/>
    <property type="match status" value="1"/>
</dbReference>
<dbReference type="InterPro" id="IPR016024">
    <property type="entry name" value="ARM-type_fold"/>
</dbReference>
<feature type="compositionally biased region" description="Polar residues" evidence="7">
    <location>
        <begin position="733"/>
        <end position="745"/>
    </location>
</feature>
<gene>
    <name evidence="9" type="ORF">GDO86_006298</name>
</gene>
<evidence type="ECO:0000256" key="3">
    <source>
        <dbReference type="ARBA" id="ARBA00022448"/>
    </source>
</evidence>
<keyword evidence="10" id="KW-1185">Reference proteome</keyword>
<evidence type="ECO:0000256" key="7">
    <source>
        <dbReference type="SAM" id="MobiDB-lite"/>
    </source>
</evidence>
<dbReference type="Pfam" id="PF01602">
    <property type="entry name" value="Adaptin_N"/>
    <property type="match status" value="1"/>
</dbReference>
<keyword evidence="6" id="KW-0333">Golgi apparatus</keyword>
<name>A0A8T2J5J5_9PIPI</name>
<dbReference type="InterPro" id="IPR011989">
    <property type="entry name" value="ARM-like"/>
</dbReference>
<dbReference type="Pfam" id="PF14807">
    <property type="entry name" value="AP4E_app_platf"/>
    <property type="match status" value="1"/>
</dbReference>
<evidence type="ECO:0000256" key="6">
    <source>
        <dbReference type="PIRNR" id="PIRNR037097"/>
    </source>
</evidence>
<organism evidence="9 10">
    <name type="scientific">Hymenochirus boettgeri</name>
    <name type="common">Congo dwarf clawed frog</name>
    <dbReference type="NCBI Taxonomy" id="247094"/>
    <lineage>
        <taxon>Eukaryota</taxon>
        <taxon>Metazoa</taxon>
        <taxon>Chordata</taxon>
        <taxon>Craniata</taxon>
        <taxon>Vertebrata</taxon>
        <taxon>Euteleostomi</taxon>
        <taxon>Amphibia</taxon>
        <taxon>Batrachia</taxon>
        <taxon>Anura</taxon>
        <taxon>Pipoidea</taxon>
        <taxon>Pipidae</taxon>
        <taxon>Pipinae</taxon>
        <taxon>Hymenochirus</taxon>
    </lineage>
</organism>
<keyword evidence="4 6" id="KW-0653">Protein transport</keyword>
<comment type="subunit">
    <text evidence="6">Adaptor protein complex 4 (AP-4) is a heterotetramer composed of two large adaptins, a medium adaptin and a small adaptin.</text>
</comment>
<sequence>MTEIVERTLSALPGLILQDSPPGPGSKLGNLIRSITALNSKQDEEKLIQQELASLKVTVSSPNTTLRQMKECMVRFIYCEMLGYESTFGYIHAIKLAQQGNLLEKRVGYLAVSLFLHENHELLLLLVNTVLKDLQSTNLIEVCMALTIVSQIFPKEMIPAALPLIEDKLLHSKEIVRRKAVLALYKFYLIAPTQVQHIHEKFRKALCDRDVGVMAASLHIYQQLIKDNASVYKDLTGSFITILKQVVGGKLPADFNYHSVPAPWLQIQLLRILKLLGKDDPRTSELIYDVLDESLRRAEINHNITYAILFECVQTIYTIYPKADLCEKAAKCIGKFVLSPKMNLKYLGLKALTYVIQQDPNLALQHQMTIIECLDHTDPIIKRETLELLYRITNEQNVIIIVQKMLDYLKQSKDECTIIALVGKIADLSERYPLLTHYLNYIFIDYVLTYAPNNQWFIQTMNIVFSVGGDVMHSDIPNNFLKLLAEGFDDEKEDSQLRLYAVQSYLALLETKNSHYPQRFLQVISWVLGEYSYLVKDLHVESVMTKLYSILKKNLVTDETKTWIVAAMIKLAARCPHCSLVDKLIQEFSTSLDTVTRQQICELKLLRENGSLMQQLFPINSSCEDLMVDASLSFLDGFVGDALGDGAAPYIPHHQRQQEKMSEKALNLQPYGLCFSPALPSVSLTEGHSPSAVSGVSGNSGDIGQNEDARLKLDGVRKLWGKEGYLLKKESESVNPQSVSKSPLGSGSLLYDNDEKCEGTSSDQHVLPISEEEKEKRQLASTLFVGIGSNAVSLMGKVDQTSKRFKRKSKMGANKVFDKEQSYSPRQLLCDGDNYTPPIQLSDAHIVNSALLDSHPCSIGLGDVVEENVSSLFANSDLDIIKHLQTISSQENHEYPVPSLPPDLAQHPHSPVTEYAGSETLSIFLSKVWKEDSVLLALFIVNKTSSVVNNICVKFEDSENCTVSLSLHCQISQVQALGVQQCCDRVQMMLPCTTAVVSGCVSFTSELEGAFQLAFSVEFLLLDFIRPLVISTEEFGKMWQSFSGDKKHEISISSAQESLSSILHNLQPKLNFYIVEVIGKEGIVACKMLPSVPSLLHCLFHDGLLTLWIRSPSLVLEDCFLSHCQNTLDKQ</sequence>
<dbReference type="InterPro" id="IPR028269">
    <property type="entry name" value="AP4E1_C"/>
</dbReference>
<evidence type="ECO:0000256" key="1">
    <source>
        <dbReference type="ARBA" id="ARBA00004184"/>
    </source>
</evidence>
<comment type="caution">
    <text evidence="9">The sequence shown here is derived from an EMBL/GenBank/DDBJ whole genome shotgun (WGS) entry which is preliminary data.</text>
</comment>
<evidence type="ECO:0000313" key="9">
    <source>
        <dbReference type="EMBL" id="KAG8440489.1"/>
    </source>
</evidence>
<feature type="region of interest" description="Disordered" evidence="7">
    <location>
        <begin position="731"/>
        <end position="764"/>
    </location>
</feature>